<dbReference type="InterPro" id="IPR011050">
    <property type="entry name" value="Pectin_lyase_fold/virulence"/>
</dbReference>
<dbReference type="SUPFAM" id="SSF51126">
    <property type="entry name" value="Pectin lyase-like"/>
    <property type="match status" value="1"/>
</dbReference>
<gene>
    <name evidence="2" type="ORF">PG2071B_1666</name>
</gene>
<dbReference type="RefSeq" id="WP_129864786.1">
    <property type="nucleotide sequence ID" value="NZ_RYUM01000027.1"/>
</dbReference>
<sequence>MTDYFVSSTHGDDSAQGTRQGAAWRTLARATTATLRPGDAILLERGSRFAGEALHLQGVSGTAQRPVEIGAYGDQQLPAPLIACDGNGQWFEDYRAPIGGSPHRNRGTVSTAVLLRDCSYVHVHDLEITNRRTGDASEPAYNDPDVMDRTGVAVIAENGGTSRGIALERLFVHDVHGNIYDKHMANGGIYVIAHLPADVARVETDIARFDDVRIAGNTVRDTSRWGIAVGYTAYLNIIDNGGRNADGSWDNTYDYGDGTIGDDIIRTYGATNVVVEGNVVERAGGDAITVMYCDRPVVRRNIAREAAKDIRADVHTATTNDRVAAAIWPWRCKNALFEYNEAYDTLNADRGNGDGQAWDADFGDGTEYRYNYSRNNSGGCVMFCNEKAVRSTFHHNVSDRDLMGAIDIPRNPDATVAHNTFIIAEGADPLRLDRADGTASVEDNIFINAGSAPKHTDWHPEGARITYSGNVTIGFADQPSDIGAQHGEPPCTNQRQDGDNCGRHSC</sequence>
<dbReference type="InterPro" id="IPR006626">
    <property type="entry name" value="PbH1"/>
</dbReference>
<feature type="compositionally biased region" description="Basic and acidic residues" evidence="1">
    <location>
        <begin position="496"/>
        <end position="506"/>
    </location>
</feature>
<dbReference type="Proteomes" id="UP000291187">
    <property type="component" value="Unassembled WGS sequence"/>
</dbReference>
<feature type="region of interest" description="Disordered" evidence="1">
    <location>
        <begin position="477"/>
        <end position="506"/>
    </location>
</feature>
<feature type="compositionally biased region" description="Polar residues" evidence="1">
    <location>
        <begin position="1"/>
        <end position="19"/>
    </location>
</feature>
<reference evidence="2 3" key="1">
    <citation type="submission" date="2018-12" db="EMBL/GenBank/DDBJ databases">
        <title>Unveiling genomic diversity among members of the Bifidobacterium pseudolongum species, a widely distributed gut commensal of the animal kingdom.</title>
        <authorList>
            <person name="Lugli G.A."/>
            <person name="Duranti S."/>
            <person name="Albert K."/>
            <person name="Mancabelli L."/>
            <person name="Napoli S."/>
            <person name="Viappiani A."/>
            <person name="Anzalone R."/>
            <person name="Longhi G."/>
            <person name="Milani C."/>
            <person name="Turroni F."/>
            <person name="Alessandri G."/>
            <person name="Sela D.A."/>
            <person name="Van Sinderen D."/>
            <person name="Ventura M."/>
        </authorList>
    </citation>
    <scope>NUCLEOTIDE SEQUENCE [LARGE SCALE GENOMIC DNA]</scope>
    <source>
        <strain evidence="2 3">2071B</strain>
    </source>
</reference>
<proteinExistence type="predicted"/>
<organism evidence="2 3">
    <name type="scientific">Bifidobacterium pseudolongum subsp. globosum</name>
    <dbReference type="NCBI Taxonomy" id="1690"/>
    <lineage>
        <taxon>Bacteria</taxon>
        <taxon>Bacillati</taxon>
        <taxon>Actinomycetota</taxon>
        <taxon>Actinomycetes</taxon>
        <taxon>Bifidobacteriales</taxon>
        <taxon>Bifidobacteriaceae</taxon>
        <taxon>Bifidobacterium</taxon>
    </lineage>
</organism>
<dbReference type="SMART" id="SM00710">
    <property type="entry name" value="PbH1"/>
    <property type="match status" value="5"/>
</dbReference>
<dbReference type="Gene3D" id="2.160.20.10">
    <property type="entry name" value="Single-stranded right-handed beta-helix, Pectin lyase-like"/>
    <property type="match status" value="1"/>
</dbReference>
<evidence type="ECO:0000313" key="2">
    <source>
        <dbReference type="EMBL" id="RYQ16450.1"/>
    </source>
</evidence>
<dbReference type="AlphaFoldDB" id="A0A4Q5A516"/>
<dbReference type="InterPro" id="IPR012334">
    <property type="entry name" value="Pectin_lyas_fold"/>
</dbReference>
<evidence type="ECO:0000256" key="1">
    <source>
        <dbReference type="SAM" id="MobiDB-lite"/>
    </source>
</evidence>
<name>A0A4Q5A516_9BIFI</name>
<dbReference type="EMBL" id="RYUM01000027">
    <property type="protein sequence ID" value="RYQ16450.1"/>
    <property type="molecule type" value="Genomic_DNA"/>
</dbReference>
<protein>
    <submittedName>
        <fullName evidence="2">Polyhydroxyalkanoate depolymerase</fullName>
    </submittedName>
</protein>
<evidence type="ECO:0000313" key="3">
    <source>
        <dbReference type="Proteomes" id="UP000291187"/>
    </source>
</evidence>
<accession>A0A4Q5A516</accession>
<feature type="region of interest" description="Disordered" evidence="1">
    <location>
        <begin position="1"/>
        <end position="20"/>
    </location>
</feature>
<comment type="caution">
    <text evidence="2">The sequence shown here is derived from an EMBL/GenBank/DDBJ whole genome shotgun (WGS) entry which is preliminary data.</text>
</comment>